<dbReference type="SUPFAM" id="SSF56194">
    <property type="entry name" value="Uridine diphospho-N-Acetylenolpyruvylglucosamine reductase, MurB, C-terminal domain"/>
    <property type="match status" value="1"/>
</dbReference>
<dbReference type="KEGG" id="wce:WS08_0208"/>
<dbReference type="UniPathway" id="UPA00219"/>
<evidence type="ECO:0000256" key="7">
    <source>
        <dbReference type="ARBA" id="ARBA00022630"/>
    </source>
</evidence>
<dbReference type="GO" id="GO:0071949">
    <property type="term" value="F:FAD binding"/>
    <property type="evidence" value="ECO:0007669"/>
    <property type="project" value="InterPro"/>
</dbReference>
<keyword evidence="12 16" id="KW-0560">Oxidoreductase</keyword>
<dbReference type="GO" id="GO:0008762">
    <property type="term" value="F:UDP-N-acetylmuramate dehydrogenase activity"/>
    <property type="evidence" value="ECO:0007669"/>
    <property type="project" value="UniProtKB-UniRule"/>
</dbReference>
<comment type="cofactor">
    <cofactor evidence="1 16">
        <name>FAD</name>
        <dbReference type="ChEBI" id="CHEBI:57692"/>
    </cofactor>
</comment>
<dbReference type="InterPro" id="IPR036635">
    <property type="entry name" value="MurB_C_sf"/>
</dbReference>
<dbReference type="GO" id="GO:0071555">
    <property type="term" value="P:cell wall organization"/>
    <property type="evidence" value="ECO:0007669"/>
    <property type="project" value="UniProtKB-KW"/>
</dbReference>
<feature type="domain" description="FAD-binding PCMH-type" evidence="17">
    <location>
        <begin position="29"/>
        <end position="193"/>
    </location>
</feature>
<protein>
    <recommendedName>
        <fullName evidence="16">UDP-N-acetylenolpyruvoylglucosamine reductase</fullName>
        <ecNumber evidence="16">1.3.1.98</ecNumber>
    </recommendedName>
    <alternativeName>
        <fullName evidence="16">UDP-N-acetylmuramate dehydrogenase</fullName>
    </alternativeName>
</protein>
<evidence type="ECO:0000256" key="5">
    <source>
        <dbReference type="ARBA" id="ARBA00022490"/>
    </source>
</evidence>
<keyword evidence="11 16" id="KW-0573">Peptidoglycan synthesis</keyword>
<dbReference type="NCBIfam" id="TIGR00179">
    <property type="entry name" value="murB"/>
    <property type="match status" value="1"/>
</dbReference>
<dbReference type="EC" id="1.3.1.98" evidence="16"/>
<keyword evidence="8 16" id="KW-0274">FAD</keyword>
<keyword evidence="13 16" id="KW-0131">Cell cycle</keyword>
<name>A0A075U4S7_9LACO</name>
<evidence type="ECO:0000256" key="9">
    <source>
        <dbReference type="ARBA" id="ARBA00022857"/>
    </source>
</evidence>
<comment type="catalytic activity">
    <reaction evidence="15 16">
        <text>UDP-N-acetyl-alpha-D-muramate + NADP(+) = UDP-N-acetyl-3-O-(1-carboxyvinyl)-alpha-D-glucosamine + NADPH + H(+)</text>
        <dbReference type="Rhea" id="RHEA:12248"/>
        <dbReference type="ChEBI" id="CHEBI:15378"/>
        <dbReference type="ChEBI" id="CHEBI:57783"/>
        <dbReference type="ChEBI" id="CHEBI:58349"/>
        <dbReference type="ChEBI" id="CHEBI:68483"/>
        <dbReference type="ChEBI" id="CHEBI:70757"/>
        <dbReference type="EC" id="1.3.1.98"/>
    </reaction>
</comment>
<dbReference type="PATRIC" id="fig|759620.7.peg.195"/>
<feature type="active site" evidence="16">
    <location>
        <position position="292"/>
    </location>
</feature>
<dbReference type="GO" id="GO:0008360">
    <property type="term" value="P:regulation of cell shape"/>
    <property type="evidence" value="ECO:0007669"/>
    <property type="project" value="UniProtKB-KW"/>
</dbReference>
<keyword evidence="6 16" id="KW-0132">Cell division</keyword>
<feature type="active site" description="Proton donor" evidence="16">
    <location>
        <position position="222"/>
    </location>
</feature>
<evidence type="ECO:0000256" key="10">
    <source>
        <dbReference type="ARBA" id="ARBA00022960"/>
    </source>
</evidence>
<evidence type="ECO:0000256" key="6">
    <source>
        <dbReference type="ARBA" id="ARBA00022618"/>
    </source>
</evidence>
<dbReference type="GO" id="GO:0051301">
    <property type="term" value="P:cell division"/>
    <property type="evidence" value="ECO:0007669"/>
    <property type="project" value="UniProtKB-KW"/>
</dbReference>
<dbReference type="Gene3D" id="3.90.78.10">
    <property type="entry name" value="UDP-N-acetylenolpyruvoylglucosamine reductase, C-terminal domain"/>
    <property type="match status" value="1"/>
</dbReference>
<evidence type="ECO:0000256" key="2">
    <source>
        <dbReference type="ARBA" id="ARBA00003921"/>
    </source>
</evidence>
<evidence type="ECO:0000256" key="16">
    <source>
        <dbReference type="HAMAP-Rule" id="MF_00037"/>
    </source>
</evidence>
<dbReference type="InterPro" id="IPR016167">
    <property type="entry name" value="FAD-bd_PCMH_sub1"/>
</dbReference>
<comment type="function">
    <text evidence="2 16">Cell wall formation.</text>
</comment>
<dbReference type="HAMAP" id="MF_00037">
    <property type="entry name" value="MurB"/>
    <property type="match status" value="1"/>
</dbReference>
<evidence type="ECO:0000256" key="14">
    <source>
        <dbReference type="ARBA" id="ARBA00023316"/>
    </source>
</evidence>
<evidence type="ECO:0000256" key="11">
    <source>
        <dbReference type="ARBA" id="ARBA00022984"/>
    </source>
</evidence>
<reference evidence="18 19" key="1">
    <citation type="journal article" date="2014" name="Genome Announc.">
        <title>Complete Genome Sequences of Fish Pathogenic Weissella ceti Strains WS74 and WS105.</title>
        <authorList>
            <person name="Figueiredo H.C."/>
            <person name="Leal C.A."/>
            <person name="Dorella F.A."/>
            <person name="Carvalho A.F."/>
            <person name="Soares S.C."/>
            <person name="Pereira F.L."/>
            <person name="Azevedo V.A."/>
        </authorList>
    </citation>
    <scope>NUCLEOTIDE SEQUENCE [LARGE SCALE GENOMIC DNA]</scope>
    <source>
        <strain evidence="18 19">WS74</strain>
    </source>
</reference>
<dbReference type="KEGG" id="wci:WS105_0207"/>
<dbReference type="PANTHER" id="PTHR21071">
    <property type="entry name" value="UDP-N-ACETYLENOLPYRUVOYLGLUCOSAMINE REDUCTASE"/>
    <property type="match status" value="1"/>
</dbReference>
<evidence type="ECO:0000256" key="13">
    <source>
        <dbReference type="ARBA" id="ARBA00023306"/>
    </source>
</evidence>
<evidence type="ECO:0000256" key="3">
    <source>
        <dbReference type="ARBA" id="ARBA00004496"/>
    </source>
</evidence>
<dbReference type="InterPro" id="IPR016166">
    <property type="entry name" value="FAD-bd_PCMH"/>
</dbReference>
<evidence type="ECO:0000259" key="17">
    <source>
        <dbReference type="PROSITE" id="PS51387"/>
    </source>
</evidence>
<dbReference type="GO" id="GO:0005829">
    <property type="term" value="C:cytosol"/>
    <property type="evidence" value="ECO:0007669"/>
    <property type="project" value="TreeGrafter"/>
</dbReference>
<keyword evidence="14 16" id="KW-0961">Cell wall biogenesis/degradation</keyword>
<sequence length="298" mass="31523">MQIETLKTAFPALTIETHVDLSAYTNTRVGGVADGIFWPNTLAELTDVVTYANDNNVPVLVLGNASNLIITDEGVRGLVIFLTKLTDIIVSENTITAAAGAAIIDVSETAQQAGLTGVEWAAGIPGSVGGAVYMNAGAYGGQVDGCLLTADVLHPNGEIETLTCEDLDFSYRHSSVQGTGDVIISATFELENGDAKEIRAMMEDFNERRASKQPLEYPSCGSVFKRPEGHFAGKLIMDAGLQGFTIGGAQVSRKHAGFIVNFADASSADYVGVIRHVQAVVLEQTGITLETEVRILGE</sequence>
<dbReference type="KEGG" id="wct:WS74_0208"/>
<evidence type="ECO:0000256" key="1">
    <source>
        <dbReference type="ARBA" id="ARBA00001974"/>
    </source>
</evidence>
<evidence type="ECO:0000256" key="12">
    <source>
        <dbReference type="ARBA" id="ARBA00023002"/>
    </source>
</evidence>
<dbReference type="OrthoDB" id="9804753at2"/>
<dbReference type="InterPro" id="IPR006094">
    <property type="entry name" value="Oxid_FAD_bind_N"/>
</dbReference>
<dbReference type="Pfam" id="PF01565">
    <property type="entry name" value="FAD_binding_4"/>
    <property type="match status" value="1"/>
</dbReference>
<keyword evidence="19" id="KW-1185">Reference proteome</keyword>
<dbReference type="Gene3D" id="3.30.465.10">
    <property type="match status" value="1"/>
</dbReference>
<gene>
    <name evidence="16" type="primary">murB</name>
    <name evidence="18" type="ORF">WS74_0208</name>
</gene>
<dbReference type="InterPro" id="IPR036318">
    <property type="entry name" value="FAD-bd_PCMH-like_sf"/>
</dbReference>
<accession>A0A075U4S7</accession>
<evidence type="ECO:0000313" key="18">
    <source>
        <dbReference type="EMBL" id="AIM62460.1"/>
    </source>
</evidence>
<evidence type="ECO:0000256" key="8">
    <source>
        <dbReference type="ARBA" id="ARBA00022827"/>
    </source>
</evidence>
<dbReference type="InterPro" id="IPR011601">
    <property type="entry name" value="MurB_C"/>
</dbReference>
<comment type="subcellular location">
    <subcellularLocation>
        <location evidence="3 16">Cytoplasm</location>
    </subcellularLocation>
</comment>
<dbReference type="EMBL" id="CP009223">
    <property type="protein sequence ID" value="AIM62460.1"/>
    <property type="molecule type" value="Genomic_DNA"/>
</dbReference>
<dbReference type="InterPro" id="IPR016169">
    <property type="entry name" value="FAD-bd_PCMH_sub2"/>
</dbReference>
<keyword evidence="5 16" id="KW-0963">Cytoplasm</keyword>
<dbReference type="Pfam" id="PF02873">
    <property type="entry name" value="MurB_C"/>
    <property type="match status" value="1"/>
</dbReference>
<proteinExistence type="inferred from homology"/>
<dbReference type="AlphaFoldDB" id="A0A075U4S7"/>
<dbReference type="GO" id="GO:0009252">
    <property type="term" value="P:peptidoglycan biosynthetic process"/>
    <property type="evidence" value="ECO:0007669"/>
    <property type="project" value="UniProtKB-UniRule"/>
</dbReference>
<dbReference type="RefSeq" id="WP_009495426.1">
    <property type="nucleotide sequence ID" value="NZ_CP009223.1"/>
</dbReference>
<reference evidence="19" key="2">
    <citation type="submission" date="2014-08" db="EMBL/GenBank/DDBJ databases">
        <title>Complete genome of Weissella ceti strain WS74 isolated from diseased rainbow trout in Brazil.</title>
        <authorList>
            <person name="Figueiredo H.C.P."/>
            <person name="Leal C.A.G."/>
            <person name="Pereira F.L."/>
            <person name="Soares S.C."/>
            <person name="Dorella F.A."/>
            <person name="Carvalho A.F."/>
            <person name="Azevedo V.A.C."/>
        </authorList>
    </citation>
    <scope>NUCLEOTIDE SEQUENCE [LARGE SCALE GENOMIC DNA]</scope>
    <source>
        <strain evidence="19">WS74</strain>
    </source>
</reference>
<organism evidence="18 19">
    <name type="scientific">Weissella ceti</name>
    <dbReference type="NCBI Taxonomy" id="759620"/>
    <lineage>
        <taxon>Bacteria</taxon>
        <taxon>Bacillati</taxon>
        <taxon>Bacillota</taxon>
        <taxon>Bacilli</taxon>
        <taxon>Lactobacillales</taxon>
        <taxon>Lactobacillaceae</taxon>
        <taxon>Weissella</taxon>
    </lineage>
</organism>
<comment type="similarity">
    <text evidence="16">Belongs to the MurB family.</text>
</comment>
<keyword evidence="9 16" id="KW-0521">NADP</keyword>
<dbReference type="SUPFAM" id="SSF56176">
    <property type="entry name" value="FAD-binding/transporter-associated domain-like"/>
    <property type="match status" value="1"/>
</dbReference>
<keyword evidence="7 16" id="KW-0285">Flavoprotein</keyword>
<dbReference type="STRING" id="759620.WS105_0207"/>
<feature type="active site" evidence="16">
    <location>
        <position position="172"/>
    </location>
</feature>
<evidence type="ECO:0000313" key="19">
    <source>
        <dbReference type="Proteomes" id="UP000029079"/>
    </source>
</evidence>
<dbReference type="NCBIfam" id="NF010480">
    <property type="entry name" value="PRK13905.1"/>
    <property type="match status" value="1"/>
</dbReference>
<dbReference type="InterPro" id="IPR003170">
    <property type="entry name" value="MurB"/>
</dbReference>
<evidence type="ECO:0000256" key="15">
    <source>
        <dbReference type="ARBA" id="ARBA00048914"/>
    </source>
</evidence>
<keyword evidence="10 16" id="KW-0133">Cell shape</keyword>
<dbReference type="PANTHER" id="PTHR21071:SF4">
    <property type="entry name" value="UDP-N-ACETYLENOLPYRUVOYLGLUCOSAMINE REDUCTASE"/>
    <property type="match status" value="1"/>
</dbReference>
<evidence type="ECO:0000256" key="4">
    <source>
        <dbReference type="ARBA" id="ARBA00004752"/>
    </source>
</evidence>
<dbReference type="Gene3D" id="3.30.43.10">
    <property type="entry name" value="Uridine Diphospho-n-acetylenolpyruvylglucosamine Reductase, domain 2"/>
    <property type="match status" value="1"/>
</dbReference>
<dbReference type="Proteomes" id="UP000029079">
    <property type="component" value="Chromosome"/>
</dbReference>
<dbReference type="PROSITE" id="PS51387">
    <property type="entry name" value="FAD_PCMH"/>
    <property type="match status" value="1"/>
</dbReference>
<comment type="pathway">
    <text evidence="4 16">Cell wall biogenesis; peptidoglycan biosynthesis.</text>
</comment>